<keyword evidence="4 14" id="KW-0378">Hydrolase</keyword>
<evidence type="ECO:0000256" key="1">
    <source>
        <dbReference type="ARBA" id="ARBA00022722"/>
    </source>
</evidence>
<dbReference type="InterPro" id="IPR014016">
    <property type="entry name" value="UvrD-like_ATP-bd"/>
</dbReference>
<keyword evidence="3" id="KW-0227">DNA damage</keyword>
<organism evidence="17 18">
    <name type="scientific">Methylocystis parvus</name>
    <dbReference type="NCBI Taxonomy" id="134"/>
    <lineage>
        <taxon>Bacteria</taxon>
        <taxon>Pseudomonadati</taxon>
        <taxon>Pseudomonadota</taxon>
        <taxon>Alphaproteobacteria</taxon>
        <taxon>Hyphomicrobiales</taxon>
        <taxon>Methylocystaceae</taxon>
        <taxon>Methylocystis</taxon>
    </lineage>
</organism>
<dbReference type="GO" id="GO:0005829">
    <property type="term" value="C:cytosol"/>
    <property type="evidence" value="ECO:0007669"/>
    <property type="project" value="TreeGrafter"/>
</dbReference>
<keyword evidence="10" id="KW-0413">Isomerase</keyword>
<keyword evidence="9" id="KW-0234">DNA repair</keyword>
<proteinExistence type="predicted"/>
<accession>A0A6B8ME11</accession>
<keyword evidence="8" id="KW-0238">DNA-binding</keyword>
<name>A0A6B8ME11_9HYPH</name>
<evidence type="ECO:0000256" key="13">
    <source>
        <dbReference type="ARBA" id="ARBA00048988"/>
    </source>
</evidence>
<dbReference type="GO" id="GO:0004527">
    <property type="term" value="F:exonuclease activity"/>
    <property type="evidence" value="ECO:0007669"/>
    <property type="project" value="UniProtKB-KW"/>
</dbReference>
<dbReference type="AlphaFoldDB" id="A0A6B8ME11"/>
<evidence type="ECO:0000259" key="15">
    <source>
        <dbReference type="PROSITE" id="PS51198"/>
    </source>
</evidence>
<evidence type="ECO:0000256" key="2">
    <source>
        <dbReference type="ARBA" id="ARBA00022741"/>
    </source>
</evidence>
<dbReference type="Pfam" id="PF13361">
    <property type="entry name" value="UvrD_C"/>
    <property type="match status" value="1"/>
</dbReference>
<dbReference type="KEGG" id="mpar:F7D14_20595"/>
<evidence type="ECO:0000313" key="18">
    <source>
        <dbReference type="Proteomes" id="UP000422569"/>
    </source>
</evidence>
<evidence type="ECO:0000259" key="16">
    <source>
        <dbReference type="PROSITE" id="PS51217"/>
    </source>
</evidence>
<dbReference type="Proteomes" id="UP000422569">
    <property type="component" value="Plasmid unnamed1"/>
</dbReference>
<evidence type="ECO:0000256" key="5">
    <source>
        <dbReference type="ARBA" id="ARBA00022806"/>
    </source>
</evidence>
<keyword evidence="1" id="KW-0540">Nuclease</keyword>
<dbReference type="GO" id="GO:0000725">
    <property type="term" value="P:recombinational repair"/>
    <property type="evidence" value="ECO:0007669"/>
    <property type="project" value="TreeGrafter"/>
</dbReference>
<keyword evidence="18" id="KW-1185">Reference proteome</keyword>
<evidence type="ECO:0000256" key="8">
    <source>
        <dbReference type="ARBA" id="ARBA00023125"/>
    </source>
</evidence>
<feature type="binding site" evidence="14">
    <location>
        <begin position="29"/>
        <end position="36"/>
    </location>
    <ligand>
        <name>ATP</name>
        <dbReference type="ChEBI" id="CHEBI:30616"/>
    </ligand>
</feature>
<evidence type="ECO:0000256" key="3">
    <source>
        <dbReference type="ARBA" id="ARBA00022763"/>
    </source>
</evidence>
<keyword evidence="6" id="KW-0269">Exonuclease</keyword>
<evidence type="ECO:0000256" key="6">
    <source>
        <dbReference type="ARBA" id="ARBA00022839"/>
    </source>
</evidence>
<dbReference type="EC" id="5.6.2.4" evidence="12"/>
<comment type="catalytic activity">
    <reaction evidence="13">
        <text>ATP + H2O = ADP + phosphate + H(+)</text>
        <dbReference type="Rhea" id="RHEA:13065"/>
        <dbReference type="ChEBI" id="CHEBI:15377"/>
        <dbReference type="ChEBI" id="CHEBI:15378"/>
        <dbReference type="ChEBI" id="CHEBI:30616"/>
        <dbReference type="ChEBI" id="CHEBI:43474"/>
        <dbReference type="ChEBI" id="CHEBI:456216"/>
        <dbReference type="EC" id="5.6.2.4"/>
    </reaction>
</comment>
<dbReference type="InterPro" id="IPR014017">
    <property type="entry name" value="DNA_helicase_UvrD-like_C"/>
</dbReference>
<reference evidence="17 18" key="1">
    <citation type="submission" date="2019-09" db="EMBL/GenBank/DDBJ databases">
        <title>Isolation and complete genome sequencing of Methylocystis species.</title>
        <authorList>
            <person name="Rumah B.L."/>
            <person name="Stead C.E."/>
            <person name="Stevens B.C."/>
            <person name="Minton N.P."/>
            <person name="Grosse-Honebrink A."/>
            <person name="Zhang Y."/>
        </authorList>
    </citation>
    <scope>NUCLEOTIDE SEQUENCE [LARGE SCALE GENOMIC DNA]</scope>
    <source>
        <strain evidence="17 18">BRCS2</strain>
        <plasmid evidence="17 18">unnamed1</plasmid>
    </source>
</reference>
<sequence>MRVLRLRGPLRGELMNDKNGSHTVGIATASAGTGKTYDLTSRIEAEIEAGRAPERIVASTFTVKAAGELRERARQRLIGNGNSEAAVRLLGARINTINGVSGGLVKEFAFGLGLSPIVDVIDEGAAATAFRQAADVAIGRRADELGRLSRLFGYDEAYVSKDWRADVNRIVELSRANNIASEALANCAERSIEGFTSLLSPVVAGETEAGLDAALRAAIDALLSRYPTNEGLTKGTIGSLQEVREIVGRGRIEDWPWSRWAKLSKASGTKVDDPYFVPVREAASAFARHPRLLDQATRLISGLFACAAEAMRAYEAHKRSWGLVDFVDQDRLLLELLGNRDLEIQLRDRIESVFVDEFQDTSPLQLANFVAMSRIARSSVWVGDPKQAIYGFRGTDPDLITHVAPKIQEATGGTRSTLHKNWRSRPGLVAFFNDAFGPTFDAMGLPPEATRIAKVERDDLPGQGTALAVWRIEREFAASVVSGVVDALAEGTEWRVARDSMAEPLAPGDIAILCRTNGECLGIADALATAGMKVAIERGGLFGTLEARLAIAALRWCADRRDTVALAELAHLLHEGHGQPAWFEASLRDDRVEAIEALVPLAADLRAIADKGVHKTPVEFMDSVFALGGVAKSILRWGNAQDRLLNLEALRGLVTEYQEDRHRNRAPTTATDLCAWLEEQEANQPKSRALDAVTVMTYHASKGLEWPFVVLTSLDAKPKANAFGLHVASDVSGSEIDWSDPLAGRWLRYWPWPFGAQKKDVFLDTTAANSDAGRTAERSEREERARLLYVGATRARDYLILALPRSKSGWAWLDELQSDAGGSALAAPELGCIEVKVNGNPHAVRVYAPSPLDESASADPIVGFSGPEEYPRTFPPLTLKPSEGGAVEDTTITEEIDLGARLPFAGSLEMDRVGEAIHRFLAADNPAWDEARRVVLAKRQLDAWGVMGLDPRDVVTMGSRFRRFVEKRWPGAVLKREAPIVYRIGDRTMSGRIDAVAETPDVIVVFDHKSFPGAPDKWLDQAKKHAGQLQLYREAIAASLSTPKQVILALHLPISGEVLMVGVRDRA</sequence>
<dbReference type="Gene3D" id="3.90.320.10">
    <property type="match status" value="1"/>
</dbReference>
<keyword evidence="2 14" id="KW-0547">Nucleotide-binding</keyword>
<feature type="domain" description="UvrD-like helicase ATP-binding" evidence="15">
    <location>
        <begin position="8"/>
        <end position="425"/>
    </location>
</feature>
<gene>
    <name evidence="17" type="ORF">F7D14_20595</name>
</gene>
<dbReference type="PROSITE" id="PS51217">
    <property type="entry name" value="UVRD_HELICASE_CTER"/>
    <property type="match status" value="1"/>
</dbReference>
<dbReference type="InterPro" id="IPR011604">
    <property type="entry name" value="PDDEXK-like_dom_sf"/>
</dbReference>
<geneLocation type="plasmid" evidence="17">
    <name>unnamed1</name>
</geneLocation>
<dbReference type="EMBL" id="CP044332">
    <property type="protein sequence ID" value="QGM99982.1"/>
    <property type="molecule type" value="Genomic_DNA"/>
</dbReference>
<evidence type="ECO:0000256" key="11">
    <source>
        <dbReference type="ARBA" id="ARBA00034617"/>
    </source>
</evidence>
<dbReference type="PANTHER" id="PTHR11070">
    <property type="entry name" value="UVRD / RECB / PCRA DNA HELICASE FAMILY MEMBER"/>
    <property type="match status" value="1"/>
</dbReference>
<dbReference type="GO" id="GO:0005524">
    <property type="term" value="F:ATP binding"/>
    <property type="evidence" value="ECO:0007669"/>
    <property type="project" value="UniProtKB-UniRule"/>
</dbReference>
<evidence type="ECO:0000256" key="9">
    <source>
        <dbReference type="ARBA" id="ARBA00023204"/>
    </source>
</evidence>
<feature type="domain" description="UvrD-like helicase C-terminal" evidence="16">
    <location>
        <begin position="426"/>
        <end position="703"/>
    </location>
</feature>
<evidence type="ECO:0000256" key="4">
    <source>
        <dbReference type="ARBA" id="ARBA00022801"/>
    </source>
</evidence>
<comment type="catalytic activity">
    <reaction evidence="11">
        <text>Couples ATP hydrolysis with the unwinding of duplex DNA by translocating in the 3'-5' direction.</text>
        <dbReference type="EC" id="5.6.2.4"/>
    </reaction>
</comment>
<dbReference type="GO" id="GO:0043138">
    <property type="term" value="F:3'-5' DNA helicase activity"/>
    <property type="evidence" value="ECO:0007669"/>
    <property type="project" value="UniProtKB-EC"/>
</dbReference>
<evidence type="ECO:0000256" key="10">
    <source>
        <dbReference type="ARBA" id="ARBA00023235"/>
    </source>
</evidence>
<evidence type="ECO:0000256" key="7">
    <source>
        <dbReference type="ARBA" id="ARBA00022840"/>
    </source>
</evidence>
<keyword evidence="17" id="KW-0614">Plasmid</keyword>
<dbReference type="Pfam" id="PF00580">
    <property type="entry name" value="UvrD-helicase"/>
    <property type="match status" value="1"/>
</dbReference>
<dbReference type="PROSITE" id="PS51198">
    <property type="entry name" value="UVRD_HELICASE_ATP_BIND"/>
    <property type="match status" value="1"/>
</dbReference>
<evidence type="ECO:0000256" key="14">
    <source>
        <dbReference type="PROSITE-ProRule" id="PRU00560"/>
    </source>
</evidence>
<keyword evidence="7 14" id="KW-0067">ATP-binding</keyword>
<dbReference type="GO" id="GO:0009338">
    <property type="term" value="C:exodeoxyribonuclease V complex"/>
    <property type="evidence" value="ECO:0007669"/>
    <property type="project" value="TreeGrafter"/>
</dbReference>
<protein>
    <recommendedName>
        <fullName evidence="12">DNA 3'-5' helicase</fullName>
        <ecNumber evidence="12">5.6.2.4</ecNumber>
    </recommendedName>
</protein>
<evidence type="ECO:0000256" key="12">
    <source>
        <dbReference type="ARBA" id="ARBA00034808"/>
    </source>
</evidence>
<dbReference type="PANTHER" id="PTHR11070:SF23">
    <property type="entry name" value="RECBCD ENZYME SUBUNIT RECB"/>
    <property type="match status" value="1"/>
</dbReference>
<dbReference type="InterPro" id="IPR000212">
    <property type="entry name" value="DNA_helicase_UvrD/REP"/>
</dbReference>
<dbReference type="GO" id="GO:0003677">
    <property type="term" value="F:DNA binding"/>
    <property type="evidence" value="ECO:0007669"/>
    <property type="project" value="UniProtKB-KW"/>
</dbReference>
<dbReference type="InterPro" id="IPR027417">
    <property type="entry name" value="P-loop_NTPase"/>
</dbReference>
<dbReference type="Gene3D" id="3.40.50.300">
    <property type="entry name" value="P-loop containing nucleotide triphosphate hydrolases"/>
    <property type="match status" value="4"/>
</dbReference>
<dbReference type="SUPFAM" id="SSF52540">
    <property type="entry name" value="P-loop containing nucleoside triphosphate hydrolases"/>
    <property type="match status" value="1"/>
</dbReference>
<evidence type="ECO:0000313" key="17">
    <source>
        <dbReference type="EMBL" id="QGM99982.1"/>
    </source>
</evidence>
<keyword evidence="5 14" id="KW-0347">Helicase</keyword>